<dbReference type="GO" id="GO:0016740">
    <property type="term" value="F:transferase activity"/>
    <property type="evidence" value="ECO:0007669"/>
    <property type="project" value="UniProtKB-KW"/>
</dbReference>
<gene>
    <name evidence="1" type="ORF">SAMN02745189_01833</name>
</gene>
<proteinExistence type="predicted"/>
<keyword evidence="1" id="KW-0315">Glutamine amidotransferase</keyword>
<dbReference type="CDD" id="cd01745">
    <property type="entry name" value="GATase1_2"/>
    <property type="match status" value="1"/>
</dbReference>
<evidence type="ECO:0000313" key="1">
    <source>
        <dbReference type="EMBL" id="SHM25115.1"/>
    </source>
</evidence>
<dbReference type="SUPFAM" id="SSF52317">
    <property type="entry name" value="Class I glutamine amidotransferase-like"/>
    <property type="match status" value="1"/>
</dbReference>
<dbReference type="STRING" id="1123231.SAMN02745189_01833"/>
<dbReference type="FunFam" id="3.40.50.880:FF:000030">
    <property type="entry name" value="Gamma-glutamyl-gamma-aminobutyrate hydrolase PuuD"/>
    <property type="match status" value="1"/>
</dbReference>
<dbReference type="PANTHER" id="PTHR43235">
    <property type="entry name" value="GLUTAMINE AMIDOTRANSFERASE PB2B2.05-RELATED"/>
    <property type="match status" value="1"/>
</dbReference>
<dbReference type="RefSeq" id="WP_072710266.1">
    <property type="nucleotide sequence ID" value="NZ_FRCF01000007.1"/>
</dbReference>
<organism evidence="1 2">
    <name type="scientific">Lacicoccus alkaliphilus DSM 16010</name>
    <dbReference type="NCBI Taxonomy" id="1123231"/>
    <lineage>
        <taxon>Bacteria</taxon>
        <taxon>Bacillati</taxon>
        <taxon>Bacillota</taxon>
        <taxon>Bacilli</taxon>
        <taxon>Bacillales</taxon>
        <taxon>Salinicoccaceae</taxon>
        <taxon>Lacicoccus</taxon>
    </lineage>
</organism>
<keyword evidence="2" id="KW-1185">Reference proteome</keyword>
<dbReference type="GO" id="GO:0005829">
    <property type="term" value="C:cytosol"/>
    <property type="evidence" value="ECO:0007669"/>
    <property type="project" value="TreeGrafter"/>
</dbReference>
<sequence>MRQPVIGITTFISEKGLTLPTTYIDAVNDTEGVPMVLAKTLDPDKVEAQIDSIDALLLTGGNDIEPALFNEEPHRALGEIEPGRDEYESSLIEHALEKGIPVLGICRGAQILNIQQGGTMYQDIYSQIDEDLNQHSQKAARNYLAHTVNIKEGSLLHEITGETAIRTNTFHHQANKAVPDHFIISATSPDGVVEAVESTTHEFVLGLQWHPEGTYFNDDPSKKIFHAFVAAAKHSMAYV</sequence>
<dbReference type="GO" id="GO:0033969">
    <property type="term" value="F:gamma-glutamyl-gamma-aminobutyrate hydrolase activity"/>
    <property type="evidence" value="ECO:0007669"/>
    <property type="project" value="TreeGrafter"/>
</dbReference>
<dbReference type="PANTHER" id="PTHR43235:SF1">
    <property type="entry name" value="GLUTAMINE AMIDOTRANSFERASE PB2B2.05-RELATED"/>
    <property type="match status" value="1"/>
</dbReference>
<dbReference type="InterPro" id="IPR029062">
    <property type="entry name" value="Class_I_gatase-like"/>
</dbReference>
<protein>
    <submittedName>
        <fullName evidence="1">Putative glutamine amidotransferase</fullName>
    </submittedName>
</protein>
<accession>A0A1M7H9J0</accession>
<dbReference type="AlphaFoldDB" id="A0A1M7H9J0"/>
<dbReference type="Pfam" id="PF07722">
    <property type="entry name" value="Peptidase_C26"/>
    <property type="match status" value="1"/>
</dbReference>
<dbReference type="InterPro" id="IPR044668">
    <property type="entry name" value="PuuD-like"/>
</dbReference>
<dbReference type="InterPro" id="IPR011697">
    <property type="entry name" value="Peptidase_C26"/>
</dbReference>
<dbReference type="EMBL" id="FRCF01000007">
    <property type="protein sequence ID" value="SHM25115.1"/>
    <property type="molecule type" value="Genomic_DNA"/>
</dbReference>
<dbReference type="OrthoDB" id="9807137at2"/>
<dbReference type="PROSITE" id="PS51273">
    <property type="entry name" value="GATASE_TYPE_1"/>
    <property type="match status" value="1"/>
</dbReference>
<name>A0A1M7H9J0_9BACL</name>
<dbReference type="Gene3D" id="3.40.50.880">
    <property type="match status" value="1"/>
</dbReference>
<dbReference type="Proteomes" id="UP000184206">
    <property type="component" value="Unassembled WGS sequence"/>
</dbReference>
<keyword evidence="1" id="KW-0808">Transferase</keyword>
<reference evidence="1 2" key="1">
    <citation type="submission" date="2016-11" db="EMBL/GenBank/DDBJ databases">
        <authorList>
            <person name="Jaros S."/>
            <person name="Januszkiewicz K."/>
            <person name="Wedrychowicz H."/>
        </authorList>
    </citation>
    <scope>NUCLEOTIDE SEQUENCE [LARGE SCALE GENOMIC DNA]</scope>
    <source>
        <strain evidence="1 2">DSM 16010</strain>
    </source>
</reference>
<evidence type="ECO:0000313" key="2">
    <source>
        <dbReference type="Proteomes" id="UP000184206"/>
    </source>
</evidence>
<dbReference type="GO" id="GO:0006598">
    <property type="term" value="P:polyamine catabolic process"/>
    <property type="evidence" value="ECO:0007669"/>
    <property type="project" value="TreeGrafter"/>
</dbReference>